<dbReference type="OrthoDB" id="329835at2759"/>
<dbReference type="SMART" id="SM00829">
    <property type="entry name" value="PKS_ER"/>
    <property type="match status" value="1"/>
</dbReference>
<dbReference type="InterPro" id="IPR009081">
    <property type="entry name" value="PP-bd_ACP"/>
</dbReference>
<dbReference type="SUPFAM" id="SSF52777">
    <property type="entry name" value="CoA-dependent acyltransferases"/>
    <property type="match status" value="2"/>
</dbReference>
<keyword evidence="3" id="KW-0597">Phosphoprotein</keyword>
<dbReference type="GO" id="GO:0044550">
    <property type="term" value="P:secondary metabolite biosynthetic process"/>
    <property type="evidence" value="ECO:0007669"/>
    <property type="project" value="UniProtKB-ARBA"/>
</dbReference>
<dbReference type="GO" id="GO:0006633">
    <property type="term" value="P:fatty acid biosynthetic process"/>
    <property type="evidence" value="ECO:0007669"/>
    <property type="project" value="InterPro"/>
</dbReference>
<dbReference type="InterPro" id="IPR016039">
    <property type="entry name" value="Thiolase-like"/>
</dbReference>
<name>A0A9P5Y384_9AGAR</name>
<dbReference type="SUPFAM" id="SSF51735">
    <property type="entry name" value="NAD(P)-binding Rossmann-fold domains"/>
    <property type="match status" value="2"/>
</dbReference>
<dbReference type="InterPro" id="IPR018201">
    <property type="entry name" value="Ketoacyl_synth_AS"/>
</dbReference>
<keyword evidence="2" id="KW-0596">Phosphopantetheine</keyword>
<dbReference type="InterPro" id="IPR042104">
    <property type="entry name" value="PKS_dehydratase_sf"/>
</dbReference>
<dbReference type="PROSITE" id="PS52004">
    <property type="entry name" value="KS3_2"/>
    <property type="match status" value="1"/>
</dbReference>
<dbReference type="InterPro" id="IPR057326">
    <property type="entry name" value="KR_dom"/>
</dbReference>
<feature type="compositionally biased region" description="Basic and acidic residues" evidence="8">
    <location>
        <begin position="1325"/>
        <end position="1336"/>
    </location>
</feature>
<dbReference type="InterPro" id="IPR014043">
    <property type="entry name" value="Acyl_transferase_dom"/>
</dbReference>
<dbReference type="Gene3D" id="3.30.559.10">
    <property type="entry name" value="Chloramphenicol acetyltransferase-like domain"/>
    <property type="match status" value="1"/>
</dbReference>
<dbReference type="EMBL" id="MU150283">
    <property type="protein sequence ID" value="KAF9461490.1"/>
    <property type="molecule type" value="Genomic_DNA"/>
</dbReference>
<evidence type="ECO:0000256" key="8">
    <source>
        <dbReference type="SAM" id="MobiDB-lite"/>
    </source>
</evidence>
<protein>
    <submittedName>
        <fullName evidence="12">Uncharacterized protein</fullName>
    </submittedName>
</protein>
<dbReference type="CDD" id="cd00833">
    <property type="entry name" value="PKS"/>
    <property type="match status" value="1"/>
</dbReference>
<keyword evidence="13" id="KW-1185">Reference proteome</keyword>
<dbReference type="InterPro" id="IPR049551">
    <property type="entry name" value="PKS_DH_C"/>
</dbReference>
<dbReference type="InterPro" id="IPR014030">
    <property type="entry name" value="Ketoacyl_synth_N"/>
</dbReference>
<dbReference type="InterPro" id="IPR011032">
    <property type="entry name" value="GroES-like_sf"/>
</dbReference>
<dbReference type="GO" id="GO:0004315">
    <property type="term" value="F:3-oxoacyl-[acyl-carrier-protein] synthase activity"/>
    <property type="evidence" value="ECO:0007669"/>
    <property type="project" value="InterPro"/>
</dbReference>
<dbReference type="InterPro" id="IPR016036">
    <property type="entry name" value="Malonyl_transacylase_ACP-bd"/>
</dbReference>
<dbReference type="Pfam" id="PF00698">
    <property type="entry name" value="Acyl_transf_1"/>
    <property type="match status" value="1"/>
</dbReference>
<dbReference type="Gene3D" id="3.40.47.10">
    <property type="match status" value="1"/>
</dbReference>
<dbReference type="InterPro" id="IPR014031">
    <property type="entry name" value="Ketoacyl_synth_C"/>
</dbReference>
<dbReference type="PROSITE" id="PS52019">
    <property type="entry name" value="PKS_MFAS_DH"/>
    <property type="match status" value="1"/>
</dbReference>
<dbReference type="SUPFAM" id="SSF52151">
    <property type="entry name" value="FabD/lysophospholipase-like"/>
    <property type="match status" value="1"/>
</dbReference>
<dbReference type="SMART" id="SM00825">
    <property type="entry name" value="PKS_KS"/>
    <property type="match status" value="1"/>
</dbReference>
<feature type="region of interest" description="N-terminal hotdog fold" evidence="7">
    <location>
        <begin position="910"/>
        <end position="1032"/>
    </location>
</feature>
<evidence type="ECO:0000256" key="2">
    <source>
        <dbReference type="ARBA" id="ARBA00022450"/>
    </source>
</evidence>
<feature type="compositionally biased region" description="Basic and acidic residues" evidence="8">
    <location>
        <begin position="1471"/>
        <end position="1490"/>
    </location>
</feature>
<dbReference type="Pfam" id="PF00109">
    <property type="entry name" value="ketoacyl-synt"/>
    <property type="match status" value="1"/>
</dbReference>
<evidence type="ECO:0000256" key="5">
    <source>
        <dbReference type="ARBA" id="ARBA00023026"/>
    </source>
</evidence>
<dbReference type="InterPro" id="IPR013968">
    <property type="entry name" value="PKS_KR"/>
</dbReference>
<comment type="caution">
    <text evidence="12">The sequence shown here is derived from an EMBL/GenBank/DDBJ whole genome shotgun (WGS) entry which is preliminary data.</text>
</comment>
<feature type="region of interest" description="Disordered" evidence="8">
    <location>
        <begin position="33"/>
        <end position="57"/>
    </location>
</feature>
<dbReference type="InterPro" id="IPR023213">
    <property type="entry name" value="CAT-like_dom_sf"/>
</dbReference>
<dbReference type="Pfam" id="PF14765">
    <property type="entry name" value="PS-DH"/>
    <property type="match status" value="1"/>
</dbReference>
<dbReference type="SMART" id="SM00823">
    <property type="entry name" value="PKS_PP"/>
    <property type="match status" value="1"/>
</dbReference>
<dbReference type="Pfam" id="PF08659">
    <property type="entry name" value="KR"/>
    <property type="match status" value="1"/>
</dbReference>
<keyword evidence="6" id="KW-0511">Multifunctional enzyme</keyword>
<dbReference type="InterPro" id="IPR020843">
    <property type="entry name" value="ER"/>
</dbReference>
<evidence type="ECO:0000259" key="10">
    <source>
        <dbReference type="PROSITE" id="PS52004"/>
    </source>
</evidence>
<dbReference type="InterPro" id="IPR020806">
    <property type="entry name" value="PKS_PP-bd"/>
</dbReference>
<feature type="region of interest" description="C-terminal hotdog fold" evidence="7">
    <location>
        <begin position="1050"/>
        <end position="1213"/>
    </location>
</feature>
<dbReference type="PROSITE" id="PS00606">
    <property type="entry name" value="KS3_1"/>
    <property type="match status" value="1"/>
</dbReference>
<feature type="region of interest" description="Disordered" evidence="8">
    <location>
        <begin position="1471"/>
        <end position="1491"/>
    </location>
</feature>
<dbReference type="Gene3D" id="3.30.70.3290">
    <property type="match status" value="1"/>
</dbReference>
<dbReference type="InterPro" id="IPR036291">
    <property type="entry name" value="NAD(P)-bd_dom_sf"/>
</dbReference>
<feature type="compositionally biased region" description="Polar residues" evidence="8">
    <location>
        <begin position="1341"/>
        <end position="1353"/>
    </location>
</feature>
<feature type="region of interest" description="Disordered" evidence="8">
    <location>
        <begin position="1325"/>
        <end position="1358"/>
    </location>
</feature>
<dbReference type="Pfam" id="PF02801">
    <property type="entry name" value="Ketoacyl-synt_C"/>
    <property type="match status" value="1"/>
</dbReference>
<dbReference type="InterPro" id="IPR049552">
    <property type="entry name" value="PKS_DH_N"/>
</dbReference>
<dbReference type="Pfam" id="PF21089">
    <property type="entry name" value="PKS_DH_N"/>
    <property type="match status" value="1"/>
</dbReference>
<organism evidence="12 13">
    <name type="scientific">Collybia nuda</name>
    <dbReference type="NCBI Taxonomy" id="64659"/>
    <lineage>
        <taxon>Eukaryota</taxon>
        <taxon>Fungi</taxon>
        <taxon>Dikarya</taxon>
        <taxon>Basidiomycota</taxon>
        <taxon>Agaricomycotina</taxon>
        <taxon>Agaricomycetes</taxon>
        <taxon>Agaricomycetidae</taxon>
        <taxon>Agaricales</taxon>
        <taxon>Tricholomatineae</taxon>
        <taxon>Clitocybaceae</taxon>
        <taxon>Collybia</taxon>
    </lineage>
</organism>
<dbReference type="InterPro" id="IPR049900">
    <property type="entry name" value="PKS_mFAS_DH"/>
</dbReference>
<comment type="pathway">
    <text evidence="1">Secondary metabolite biosynthesis.</text>
</comment>
<dbReference type="InterPro" id="IPR001227">
    <property type="entry name" value="Ac_transferase_dom_sf"/>
</dbReference>
<dbReference type="Gene3D" id="1.10.1200.10">
    <property type="entry name" value="ACP-like"/>
    <property type="match status" value="1"/>
</dbReference>
<dbReference type="SUPFAM" id="SSF55048">
    <property type="entry name" value="Probable ACP-binding domain of malonyl-CoA ACP transacylase"/>
    <property type="match status" value="1"/>
</dbReference>
<evidence type="ECO:0000256" key="3">
    <source>
        <dbReference type="ARBA" id="ARBA00022553"/>
    </source>
</evidence>
<feature type="domain" description="Carrier" evidence="9">
    <location>
        <begin position="2229"/>
        <end position="2303"/>
    </location>
</feature>
<dbReference type="GO" id="GO:0004312">
    <property type="term" value="F:fatty acid synthase activity"/>
    <property type="evidence" value="ECO:0007669"/>
    <property type="project" value="TreeGrafter"/>
</dbReference>
<feature type="active site" description="Proton acceptor; for dehydratase activity" evidence="7">
    <location>
        <position position="944"/>
    </location>
</feature>
<feature type="active site" description="Proton donor; for dehydratase activity" evidence="7">
    <location>
        <position position="1116"/>
    </location>
</feature>
<evidence type="ECO:0000256" key="1">
    <source>
        <dbReference type="ARBA" id="ARBA00005179"/>
    </source>
</evidence>
<dbReference type="Pfam" id="PF00550">
    <property type="entry name" value="PP-binding"/>
    <property type="match status" value="1"/>
</dbReference>
<evidence type="ECO:0000256" key="7">
    <source>
        <dbReference type="PROSITE-ProRule" id="PRU01363"/>
    </source>
</evidence>
<feature type="domain" description="Ketosynthase family 3 (KS3)" evidence="10">
    <location>
        <begin position="4"/>
        <end position="430"/>
    </location>
</feature>
<accession>A0A9P5Y384</accession>
<dbReference type="InterPro" id="IPR036736">
    <property type="entry name" value="ACP-like_sf"/>
</dbReference>
<dbReference type="InterPro" id="IPR016035">
    <property type="entry name" value="Acyl_Trfase/lysoPLipase"/>
</dbReference>
<reference evidence="12" key="1">
    <citation type="submission" date="2020-11" db="EMBL/GenBank/DDBJ databases">
        <authorList>
            <consortium name="DOE Joint Genome Institute"/>
            <person name="Ahrendt S."/>
            <person name="Riley R."/>
            <person name="Andreopoulos W."/>
            <person name="Labutti K."/>
            <person name="Pangilinan J."/>
            <person name="Ruiz-Duenas F.J."/>
            <person name="Barrasa J.M."/>
            <person name="Sanchez-Garcia M."/>
            <person name="Camarero S."/>
            <person name="Miyauchi S."/>
            <person name="Serrano A."/>
            <person name="Linde D."/>
            <person name="Babiker R."/>
            <person name="Drula E."/>
            <person name="Ayuso-Fernandez I."/>
            <person name="Pacheco R."/>
            <person name="Padilla G."/>
            <person name="Ferreira P."/>
            <person name="Barriuso J."/>
            <person name="Kellner H."/>
            <person name="Castanera R."/>
            <person name="Alfaro M."/>
            <person name="Ramirez L."/>
            <person name="Pisabarro A.G."/>
            <person name="Kuo A."/>
            <person name="Tritt A."/>
            <person name="Lipzen A."/>
            <person name="He G."/>
            <person name="Yan M."/>
            <person name="Ng V."/>
            <person name="Cullen D."/>
            <person name="Martin F."/>
            <person name="Rosso M.-N."/>
            <person name="Henrissat B."/>
            <person name="Hibbett D."/>
            <person name="Martinez A.T."/>
            <person name="Grigoriev I.V."/>
        </authorList>
    </citation>
    <scope>NUCLEOTIDE SEQUENCE</scope>
    <source>
        <strain evidence="12">CBS 247.69</strain>
    </source>
</reference>
<dbReference type="InterPro" id="IPR001242">
    <property type="entry name" value="Condensation_dom"/>
</dbReference>
<evidence type="ECO:0000256" key="6">
    <source>
        <dbReference type="ARBA" id="ARBA00023268"/>
    </source>
</evidence>
<dbReference type="Gene3D" id="3.40.50.720">
    <property type="entry name" value="NAD(P)-binding Rossmann-like Domain"/>
    <property type="match status" value="2"/>
</dbReference>
<dbReference type="SUPFAM" id="SSF53901">
    <property type="entry name" value="Thiolase-like"/>
    <property type="match status" value="1"/>
</dbReference>
<evidence type="ECO:0000259" key="9">
    <source>
        <dbReference type="PROSITE" id="PS50075"/>
    </source>
</evidence>
<dbReference type="PANTHER" id="PTHR43775">
    <property type="entry name" value="FATTY ACID SYNTHASE"/>
    <property type="match status" value="1"/>
</dbReference>
<evidence type="ECO:0000313" key="13">
    <source>
        <dbReference type="Proteomes" id="UP000807353"/>
    </source>
</evidence>
<dbReference type="Gene3D" id="3.30.559.30">
    <property type="entry name" value="Nonribosomal peptide synthetase, condensation domain"/>
    <property type="match status" value="1"/>
</dbReference>
<dbReference type="Proteomes" id="UP000807353">
    <property type="component" value="Unassembled WGS sequence"/>
</dbReference>
<dbReference type="GO" id="GO:0016491">
    <property type="term" value="F:oxidoreductase activity"/>
    <property type="evidence" value="ECO:0007669"/>
    <property type="project" value="InterPro"/>
</dbReference>
<evidence type="ECO:0000256" key="4">
    <source>
        <dbReference type="ARBA" id="ARBA00022679"/>
    </source>
</evidence>
<dbReference type="Pfam" id="PF00668">
    <property type="entry name" value="Condensation"/>
    <property type="match status" value="1"/>
</dbReference>
<dbReference type="Gene3D" id="3.10.129.110">
    <property type="entry name" value="Polyketide synthase dehydratase"/>
    <property type="match status" value="1"/>
</dbReference>
<dbReference type="GO" id="GO:0031177">
    <property type="term" value="F:phosphopantetheine binding"/>
    <property type="evidence" value="ECO:0007669"/>
    <property type="project" value="InterPro"/>
</dbReference>
<dbReference type="PROSITE" id="PS50075">
    <property type="entry name" value="CARRIER"/>
    <property type="match status" value="1"/>
</dbReference>
<feature type="domain" description="PKS/mFAS DH" evidence="11">
    <location>
        <begin position="910"/>
        <end position="1213"/>
    </location>
</feature>
<dbReference type="SUPFAM" id="SSF50129">
    <property type="entry name" value="GroES-like"/>
    <property type="match status" value="1"/>
</dbReference>
<dbReference type="Gene3D" id="3.40.366.10">
    <property type="entry name" value="Malonyl-Coenzyme A Acyl Carrier Protein, domain 2"/>
    <property type="match status" value="1"/>
</dbReference>
<sequence length="2845" mass="311736">MSTHFPVAIVGIGCRLPGGSDTKELYHEFLRNKGDGMTEPPPDRWDHSEWSTNRSDEPGKYNSAMGGFISDVDQFDTLEFGISVKEAQHLDPSSRLILEVAHQALLDSGLDYRGSNTGVYIGQLLISASELGNSDRYEVSSYHGLGKCVSLRSNRVSFTFDLRGPSMMLDTACSSSAMAMHMAINAMKVGEIDQALIIGGNVMVQPTHNVIFSKTGILSPTGSSKSFDAGADGYARAEGFGAVVVKRLDKALSDGDTVYSVITGSSINSNGKGVSLTMPKGEMQAKTIRQAYANAGRKPSDAFFVELHATGTPVGDPIEANTVGQIFSEERQADKFLKIGSVKANIGHTEGCSFLASLIKVSLMLKHKEIIPNIRFNKPNPKIDFEKWLMKVQTELEEITPEQAASDGKWVASVASSGIGGSNSHVVLETLESVTTVAASTITEPAASESQDNSDPLYLFVIGSLSGTTVMPWKDALTAAYQDVTDHQVLRSLSYDLARKSRSSPARSFAVGSTLSPDLTFTPPIAASSDAKPELCLVFSGQGPQHIAMGRGLCTSFPVFLSSVRECDEILVGRYGQQSFLERTGLFVPGEKAKLPAKEVWPIEEVVYSIVFMQIAQVDLIKSLGIEYHSVIGHSIGEIAMGYASGCYDKKTAVGIAAARAGAMAKLTNNGSMVALNACYHRAKYMIKSVLADAQETDGLWIAAINSPIEVTVAGDTKLIEKVYENAQGRKMFAAKLRVTCAFHTPLMEACEQDFRALAKLAFTESPKAPSIPTYSTVDASWLSRNMDEDYCWDNIRQPVLFGKGVVDIVKEKGHGNVVFLELSPHPVLQGYINNCGGKSFSLVQRPNPKVPASNTGEHHQLLHGIGGLLTAGFRSIDFAKLCATPDGRRDFVPCKLPAYPYNRSKCWSESAADRSMRLHKKGRPLAGNMYRLSCDTHPDLSGHVIFERPIFPAAGYIDSILQTGALVVKNVKIRRPLVMPARGSEASYVGVVTDDDEWEFRVATSNTFENGYIKLDTIYADGGYSRKNPDFNPDDRKRFDIESKLALSRCHLTGEEFYQAIPPMYGYTDNFTSYIKEIHELPDESSWGGSGYLIKLEIPEDGPDDGYIIHPSILDSIMHATLAAFIDTDTKTFDFTETLLPVSIDQITRWDRGDDKDLAFPIRGTVWTYLTISTWNPSGPCRSDLTVTNSESLVLFTMEGMEFAVAPQEQFTMDECYTTIWQPKIFPAEVILPPSVDVATPPYLRQVLDKLITNAKSNGRRIVRILDLDVSSSLATAVSDLLVSLPQDQIIVDYFVAGESPEDADEKARAMSYSRARPFVLDAEHTGGEPTEGDKGAVYSRTNNPFKTNPKLSMSDLPPEEAEKVAQAMARARQAELDPGIGDYAMVPESFDVLFKKIDASLSPEVVEKLLERLAPLGILLLLQNSTDEEKPEEKPAEQLKDKVEEKVETKIEEKVEGKIEEKLEAKIEEKVEEKSEETLEEKPEEKKPTLAHPAFQKIPEQNISFANLDTGETLIVIRAGIILKEETKSETEVVIHHFTRGTEEELVDIVNKLSEDSEIWILGDDSPIGIGALGIAACIIAEQPDFIVHSVLFENVSLSLQLREEVVHALRRVPSHLEQHMKYSASGDVLVRRLTYHPKNAQPREAPGVSIEVPLTKGQISAYFPPDLKATDVQVSVESFGIDSTSADRPSVAFVGKVTHVGVEVKDVSIMTRVIGMAKHPITDIVVLDQKSITLLPDDVPDSDAVALPIVALVPWLALVEYAPISDTSVVLLHNASTHVGFGAIQLCQRFGAKFFCTVPTLAEGKRLSDELNVDAQAISTSLLVNDVTSAAKTWLSSNEISGFDTMFNLTGSPMGAAVFDLLTAEGQYIHNKSNAVGQVNIPSGAPIVRVIDVPKLVESYPSTVAPRLAKLLTAHISTPFKLQSQPTSVSQLSSLTAPTSTSEVLVATADISKPIDMNTGHLFDPRKSYLLIGGSSELGVRISVWMANRGARYIILTSRRGPKALGKMDKVYLRHLQTMGVHMDIIAADARNAEEMTGVITHAIDTAPVGGIFLMTVVSRDGMFSGMKQESFDEVYFSKVIALHTLLRLVNPAALEFLLLFSTIGSVFGNAGQSAYCASQLYLDRIAEDLPNTTSISLPPISDSGMFKRLLMSSKGRSSSKMAMKIGVTTAQACDFIADSIIRQIPHYVPAIAIKNVPMVFSNCERLLYNHVLPTRFLVKETDNERGTRETPASLLSELLGLAIDQISNDVTLKDYGLDSLGAIRFSKELEGHFGIKVSQLELLGSMTIGLLEEMVASSSKPGGPPSEDDNNVDANFKSVPDMNLADQIAFGEAYMTKASHLQSRIWHSYDQIEGNENTIRAEQMYSHERETHGILATINSPTALDVSRLREAFSEIIQRHGALRTAFFLGSGKLKQCVYPFLDFEVKIVDLKAETDGKQRAHEMALEECKELQLQLEKLPVFKATAFDLGNNTWSFSFITHYIVMDKTSLGLIIRELVALYHDGTESLEPQDMHQSDVSDWLFYKSGHRPELQTQQRKFWTETLADVQPVYLMSQTPSEHALSDLTQVEATIDATTLSLFRGAMREAKATSSEGFFAIYNTLLHSYSSQETMVIGALATQRNIPELANVVGPLTTSLPIKTTVDLNKTFLEHLTSFKADLSKSLQNSDVVYYEGINPGQASQRQNFFRQSFSYDGLNLDAISDLKIENVQVEDIHSLSKFEEGQELLLDVYGRTGRLILRFDNHLVSSEDATNFLDKYVTFVKALCGSPNSKMCDAFNPPAVDPSGDTTTIDATINATTDTETTTDTTTDTETIPDTDTTTDSTDTAVDIIDAAVSDSKES</sequence>
<keyword evidence="4" id="KW-0808">Transferase</keyword>
<dbReference type="InterPro" id="IPR020841">
    <property type="entry name" value="PKS_Beta-ketoAc_synthase_dom"/>
</dbReference>
<dbReference type="InterPro" id="IPR050091">
    <property type="entry name" value="PKS_NRPS_Biosynth_Enz"/>
</dbReference>
<dbReference type="SMART" id="SM00827">
    <property type="entry name" value="PKS_AT"/>
    <property type="match status" value="1"/>
</dbReference>
<dbReference type="PANTHER" id="PTHR43775:SF37">
    <property type="entry name" value="SI:DKEY-61P9.11"/>
    <property type="match status" value="1"/>
</dbReference>
<dbReference type="SUPFAM" id="SSF47336">
    <property type="entry name" value="ACP-like"/>
    <property type="match status" value="1"/>
</dbReference>
<dbReference type="SMART" id="SM00822">
    <property type="entry name" value="PKS_KR"/>
    <property type="match status" value="1"/>
</dbReference>
<evidence type="ECO:0000259" key="11">
    <source>
        <dbReference type="PROSITE" id="PS52019"/>
    </source>
</evidence>
<gene>
    <name evidence="12" type="ORF">BDZ94DRAFT_1263481</name>
</gene>
<proteinExistence type="predicted"/>
<evidence type="ECO:0000313" key="12">
    <source>
        <dbReference type="EMBL" id="KAF9461490.1"/>
    </source>
</evidence>
<dbReference type="Gene3D" id="3.90.180.10">
    <property type="entry name" value="Medium-chain alcohol dehydrogenases, catalytic domain"/>
    <property type="match status" value="1"/>
</dbReference>
<feature type="region of interest" description="Disordered" evidence="8">
    <location>
        <begin position="2802"/>
        <end position="2827"/>
    </location>
</feature>
<keyword evidence="5" id="KW-0843">Virulence</keyword>